<dbReference type="PANTHER" id="PTHR20914">
    <property type="entry name" value="LY6/PLAUR DOMAIN-CONTAINING PROTEIN 8"/>
    <property type="match status" value="1"/>
</dbReference>
<dbReference type="STRING" id="48698.ENSPFOP00000022446"/>
<sequence>KKKEMTYIIIFSIITISEALSCYNCTDPICSSPEKQTCYSSELMCMTASIRASGEQELIYKGCESSMCLSSGNTTFSLSTGEVTIVGSALCCNTSNCNNPTLPGPAPPVPNTLQCFSCDPADCREVSCSGEESQCFTSTLNIDNHTYPFLGCMTQNLCDADLGRLFQEDGVPLHFSRLSCCGTSLCNN</sequence>
<feature type="chain" id="PRO_5001920545" description="UPAR/Ly6 domain-containing protein" evidence="3">
    <location>
        <begin position="20"/>
        <end position="188"/>
    </location>
</feature>
<feature type="domain" description="UPAR/Ly6" evidence="4">
    <location>
        <begin position="20"/>
        <end position="110"/>
    </location>
</feature>
<feature type="domain" description="UPAR/Ly6" evidence="4">
    <location>
        <begin position="113"/>
        <end position="188"/>
    </location>
</feature>
<reference evidence="5" key="3">
    <citation type="submission" date="2025-09" db="UniProtKB">
        <authorList>
            <consortium name="Ensembl"/>
        </authorList>
    </citation>
    <scope>IDENTIFICATION</scope>
</reference>
<dbReference type="SMART" id="SM00134">
    <property type="entry name" value="LU"/>
    <property type="match status" value="2"/>
</dbReference>
<keyword evidence="6" id="KW-1185">Reference proteome</keyword>
<keyword evidence="2" id="KW-0964">Secreted</keyword>
<name>A0A096LTF5_POEFO</name>
<dbReference type="AlphaFoldDB" id="A0A096LTF5"/>
<protein>
    <recommendedName>
        <fullName evidence="4">UPAR/Ly6 domain-containing protein</fullName>
    </recommendedName>
</protein>
<dbReference type="Gene3D" id="2.10.60.10">
    <property type="entry name" value="CD59"/>
    <property type="match status" value="2"/>
</dbReference>
<evidence type="ECO:0000313" key="6">
    <source>
        <dbReference type="Proteomes" id="UP000028760"/>
    </source>
</evidence>
<dbReference type="InterPro" id="IPR045860">
    <property type="entry name" value="Snake_toxin-like_sf"/>
</dbReference>
<reference evidence="5" key="2">
    <citation type="submission" date="2025-08" db="UniProtKB">
        <authorList>
            <consortium name="Ensembl"/>
        </authorList>
    </citation>
    <scope>IDENTIFICATION</scope>
</reference>
<proteinExistence type="predicted"/>
<dbReference type="OMA" id="GEESQCF"/>
<evidence type="ECO:0000256" key="1">
    <source>
        <dbReference type="ARBA" id="ARBA00004613"/>
    </source>
</evidence>
<dbReference type="Pfam" id="PF00021">
    <property type="entry name" value="UPAR_LY6"/>
    <property type="match status" value="2"/>
</dbReference>
<dbReference type="InterPro" id="IPR016054">
    <property type="entry name" value="LY6_UPA_recep-like"/>
</dbReference>
<dbReference type="EMBL" id="AYCK01018110">
    <property type="status" value="NOT_ANNOTATED_CDS"/>
    <property type="molecule type" value="Genomic_DNA"/>
</dbReference>
<evidence type="ECO:0000256" key="3">
    <source>
        <dbReference type="SAM" id="SignalP"/>
    </source>
</evidence>
<evidence type="ECO:0000259" key="4">
    <source>
        <dbReference type="SMART" id="SM00134"/>
    </source>
</evidence>
<dbReference type="GeneTree" id="ENSGT00730000114327"/>
<dbReference type="Ensembl" id="ENSPFOT00000025698.1">
    <property type="protein sequence ID" value="ENSPFOP00000022446.1"/>
    <property type="gene ID" value="ENSPFOG00000022116.1"/>
</dbReference>
<reference evidence="6" key="1">
    <citation type="submission" date="2013-10" db="EMBL/GenBank/DDBJ databases">
        <authorList>
            <person name="Schartl M."/>
            <person name="Warren W."/>
        </authorList>
    </citation>
    <scope>NUCLEOTIDE SEQUENCE [LARGE SCALE GENOMIC DNA]</scope>
    <source>
        <strain evidence="6">female</strain>
    </source>
</reference>
<dbReference type="SUPFAM" id="SSF57302">
    <property type="entry name" value="Snake toxin-like"/>
    <property type="match status" value="2"/>
</dbReference>
<dbReference type="GO" id="GO:0005576">
    <property type="term" value="C:extracellular region"/>
    <property type="evidence" value="ECO:0007669"/>
    <property type="project" value="UniProtKB-SubCell"/>
</dbReference>
<organism evidence="5 6">
    <name type="scientific">Poecilia formosa</name>
    <name type="common">Amazon molly</name>
    <name type="synonym">Limia formosa</name>
    <dbReference type="NCBI Taxonomy" id="48698"/>
    <lineage>
        <taxon>Eukaryota</taxon>
        <taxon>Metazoa</taxon>
        <taxon>Chordata</taxon>
        <taxon>Craniata</taxon>
        <taxon>Vertebrata</taxon>
        <taxon>Euteleostomi</taxon>
        <taxon>Actinopterygii</taxon>
        <taxon>Neopterygii</taxon>
        <taxon>Teleostei</taxon>
        <taxon>Neoteleostei</taxon>
        <taxon>Acanthomorphata</taxon>
        <taxon>Ovalentaria</taxon>
        <taxon>Atherinomorphae</taxon>
        <taxon>Cyprinodontiformes</taxon>
        <taxon>Poeciliidae</taxon>
        <taxon>Poeciliinae</taxon>
        <taxon>Poecilia</taxon>
    </lineage>
</organism>
<feature type="signal peptide" evidence="3">
    <location>
        <begin position="1"/>
        <end position="19"/>
    </location>
</feature>
<evidence type="ECO:0000256" key="2">
    <source>
        <dbReference type="ARBA" id="ARBA00022525"/>
    </source>
</evidence>
<dbReference type="Proteomes" id="UP000028760">
    <property type="component" value="Unassembled WGS sequence"/>
</dbReference>
<keyword evidence="3" id="KW-0732">Signal</keyword>
<evidence type="ECO:0000313" key="5">
    <source>
        <dbReference type="Ensembl" id="ENSPFOP00000022446.1"/>
    </source>
</evidence>
<dbReference type="PANTHER" id="PTHR20914:SF9">
    <property type="entry name" value="COILED, ISOFORM A"/>
    <property type="match status" value="1"/>
</dbReference>
<accession>A0A096LTF5</accession>
<comment type="subcellular location">
    <subcellularLocation>
        <location evidence="1">Secreted</location>
    </subcellularLocation>
</comment>
<dbReference type="InterPro" id="IPR050918">
    <property type="entry name" value="CNF-like_PLA2_Inhibitor"/>
</dbReference>